<evidence type="ECO:0000256" key="1">
    <source>
        <dbReference type="ARBA" id="ARBA00004141"/>
    </source>
</evidence>
<gene>
    <name evidence="6" type="ORF">COX08_01735</name>
</gene>
<evidence type="ECO:0000256" key="2">
    <source>
        <dbReference type="ARBA" id="ARBA00022692"/>
    </source>
</evidence>
<accession>A0A2H0B6J0</accession>
<dbReference type="GO" id="GO:0016020">
    <property type="term" value="C:membrane"/>
    <property type="evidence" value="ECO:0007669"/>
    <property type="project" value="UniProtKB-SubCell"/>
</dbReference>
<dbReference type="Pfam" id="PF09685">
    <property type="entry name" value="MamF_MmsF"/>
    <property type="match status" value="1"/>
</dbReference>
<dbReference type="PANTHER" id="PTHR36460">
    <property type="entry name" value="UPF0132 DOMAIN PROTEIN (AFU_ORTHOLOGUE AFUA_3G10255)"/>
    <property type="match status" value="1"/>
</dbReference>
<dbReference type="EMBL" id="PCSR01000037">
    <property type="protein sequence ID" value="PIP53303.1"/>
    <property type="molecule type" value="Genomic_DNA"/>
</dbReference>
<dbReference type="AlphaFoldDB" id="A0A2H0B6J0"/>
<comment type="subcellular location">
    <subcellularLocation>
        <location evidence="1">Membrane</location>
        <topology evidence="1">Multi-pass membrane protein</topology>
    </subcellularLocation>
</comment>
<keyword evidence="2 5" id="KW-0812">Transmembrane</keyword>
<evidence type="ECO:0008006" key="8">
    <source>
        <dbReference type="Google" id="ProtNLM"/>
    </source>
</evidence>
<name>A0A2H0B6J0_9BACT</name>
<evidence type="ECO:0000313" key="6">
    <source>
        <dbReference type="EMBL" id="PIP53303.1"/>
    </source>
</evidence>
<dbReference type="Proteomes" id="UP000229459">
    <property type="component" value="Unassembled WGS sequence"/>
</dbReference>
<dbReference type="InterPro" id="IPR019109">
    <property type="entry name" value="MamF_MmsF"/>
</dbReference>
<protein>
    <recommendedName>
        <fullName evidence="8">DUF4870 domain-containing protein</fullName>
    </recommendedName>
</protein>
<organism evidence="6 7">
    <name type="scientific">Candidatus Beckwithbacteria bacterium CG23_combo_of_CG06-09_8_20_14_all_34_8</name>
    <dbReference type="NCBI Taxonomy" id="1974497"/>
    <lineage>
        <taxon>Bacteria</taxon>
        <taxon>Candidatus Beckwithiibacteriota</taxon>
    </lineage>
</organism>
<proteinExistence type="predicted"/>
<sequence>MLGWVSGLALFLLEKDSKLVKFHGLQSAVLFGGLHIISMILGMIPVIGWALLPFFGIATFVLWLVLVVKTYQGSKITLPIVTDFVNKQLK</sequence>
<evidence type="ECO:0000313" key="7">
    <source>
        <dbReference type="Proteomes" id="UP000229459"/>
    </source>
</evidence>
<feature type="transmembrane region" description="Helical" evidence="5">
    <location>
        <begin position="33"/>
        <end position="66"/>
    </location>
</feature>
<comment type="caution">
    <text evidence="6">The sequence shown here is derived from an EMBL/GenBank/DDBJ whole genome shotgun (WGS) entry which is preliminary data.</text>
</comment>
<keyword evidence="3 5" id="KW-1133">Transmembrane helix</keyword>
<evidence type="ECO:0000256" key="5">
    <source>
        <dbReference type="SAM" id="Phobius"/>
    </source>
</evidence>
<keyword evidence="4 5" id="KW-0472">Membrane</keyword>
<reference evidence="6 7" key="1">
    <citation type="submission" date="2017-09" db="EMBL/GenBank/DDBJ databases">
        <title>Depth-based differentiation of microbial function through sediment-hosted aquifers and enrichment of novel symbionts in the deep terrestrial subsurface.</title>
        <authorList>
            <person name="Probst A.J."/>
            <person name="Ladd B."/>
            <person name="Jarett J.K."/>
            <person name="Geller-Mcgrath D.E."/>
            <person name="Sieber C.M."/>
            <person name="Emerson J.B."/>
            <person name="Anantharaman K."/>
            <person name="Thomas B.C."/>
            <person name="Malmstrom R."/>
            <person name="Stieglmeier M."/>
            <person name="Klingl A."/>
            <person name="Woyke T."/>
            <person name="Ryan C.M."/>
            <person name="Banfield J.F."/>
        </authorList>
    </citation>
    <scope>NUCLEOTIDE SEQUENCE [LARGE SCALE GENOMIC DNA]</scope>
    <source>
        <strain evidence="6">CG23_combo_of_CG06-09_8_20_14_all_34_8</strain>
    </source>
</reference>
<evidence type="ECO:0000256" key="4">
    <source>
        <dbReference type="ARBA" id="ARBA00023136"/>
    </source>
</evidence>
<dbReference type="PANTHER" id="PTHR36460:SF1">
    <property type="entry name" value="UPF0132 DOMAIN PROTEIN (AFU_ORTHOLOGUE AFUA_3G10255)"/>
    <property type="match status" value="1"/>
</dbReference>
<evidence type="ECO:0000256" key="3">
    <source>
        <dbReference type="ARBA" id="ARBA00022989"/>
    </source>
</evidence>